<accession>A0A4P9CD65</accession>
<keyword evidence="1" id="KW-1133">Transmembrane helix</keyword>
<protein>
    <submittedName>
        <fullName evidence="2">Uncharacterized protein</fullName>
    </submittedName>
</protein>
<evidence type="ECO:0000313" key="2">
    <source>
        <dbReference type="EMBL" id="QCT73563.1"/>
    </source>
</evidence>
<sequence>MFNLCKEYDERQQIIRGSICKHIMVIMGICVLINGIIEDAGFVWPDKFIASIILIMVPITIGTVEMNIRGVYLSKNRQVFFVVIFGLVALANVVLLISHNESLFTAGVITDYGEHAVLAICFLTIFIAAIIRLIYDKRMEKIEE</sequence>
<keyword evidence="1" id="KW-0472">Membrane</keyword>
<feature type="transmembrane region" description="Helical" evidence="1">
    <location>
        <begin position="79"/>
        <end position="97"/>
    </location>
</feature>
<reference evidence="2 3" key="1">
    <citation type="submission" date="2018-05" db="EMBL/GenBank/DDBJ databases">
        <title>Genome comparison of Eubacterium sp.</title>
        <authorList>
            <person name="Feng Y."/>
            <person name="Sanchez-Andrea I."/>
            <person name="Stams A.J.M."/>
            <person name="De Vos W.M."/>
        </authorList>
    </citation>
    <scope>NUCLEOTIDE SEQUENCE [LARGE SCALE GENOMIC DNA]</scope>
    <source>
        <strain evidence="2 3">YI</strain>
    </source>
</reference>
<feature type="transmembrane region" description="Helical" evidence="1">
    <location>
        <begin position="117"/>
        <end position="135"/>
    </location>
</feature>
<dbReference type="AlphaFoldDB" id="A0A4P9CD65"/>
<dbReference type="KEGG" id="emt:CPZ25_020385"/>
<dbReference type="EMBL" id="CP029487">
    <property type="protein sequence ID" value="QCT73563.1"/>
    <property type="molecule type" value="Genomic_DNA"/>
</dbReference>
<organism evidence="2 3">
    <name type="scientific">Eubacterium maltosivorans</name>
    <dbReference type="NCBI Taxonomy" id="2041044"/>
    <lineage>
        <taxon>Bacteria</taxon>
        <taxon>Bacillati</taxon>
        <taxon>Bacillota</taxon>
        <taxon>Clostridia</taxon>
        <taxon>Eubacteriales</taxon>
        <taxon>Eubacteriaceae</taxon>
        <taxon>Eubacterium</taxon>
    </lineage>
</organism>
<feature type="transmembrane region" description="Helical" evidence="1">
    <location>
        <begin position="49"/>
        <end position="67"/>
    </location>
</feature>
<keyword evidence="3" id="KW-1185">Reference proteome</keyword>
<name>A0A4P9CD65_EUBML</name>
<proteinExistence type="predicted"/>
<evidence type="ECO:0000256" key="1">
    <source>
        <dbReference type="SAM" id="Phobius"/>
    </source>
</evidence>
<feature type="transmembrane region" description="Helical" evidence="1">
    <location>
        <begin position="20"/>
        <end position="37"/>
    </location>
</feature>
<gene>
    <name evidence="2" type="ORF">CPZ25_020385</name>
</gene>
<dbReference type="Proteomes" id="UP000218387">
    <property type="component" value="Chromosome"/>
</dbReference>
<dbReference type="RefSeq" id="WP_058695212.1">
    <property type="nucleotide sequence ID" value="NZ_CABJDW020000004.1"/>
</dbReference>
<keyword evidence="1" id="KW-0812">Transmembrane</keyword>
<evidence type="ECO:0000313" key="3">
    <source>
        <dbReference type="Proteomes" id="UP000218387"/>
    </source>
</evidence>